<name>A0A1I3LPK6_9BACL</name>
<protein>
    <submittedName>
        <fullName evidence="1">Uncharacterized protein</fullName>
    </submittedName>
</protein>
<sequence>MEVGSIQAFLTHLIDYAGLFPPASLPLETSVRHYASYQADPDAWILGHFVIPATALMNLAHYKTLFSKEQPLKIAALGRKSADEESCREYLQEDLNQVASFHAEFAESGKVGVWEQPIPPTGVGGSLLAFIAEEAKKRDLRVFCELAEPFHQKREARLIEALDAIAAINAQGDTKLGLKLRTGGVTADAFPTVEQVAAVLIGCRDRGIALKFTAGLHHPIRMYRQEVQTRMHGFLNVFTAGLLACAHQLDAQTVQEILGDERAEHFSFQSDELTWRGLSISAAGIRRFREVALCSYGSCSFDEPRDDLRGLHFYSQEEK</sequence>
<reference evidence="2" key="1">
    <citation type="submission" date="2016-10" db="EMBL/GenBank/DDBJ databases">
        <authorList>
            <person name="Varghese N."/>
            <person name="Submissions S."/>
        </authorList>
    </citation>
    <scope>NUCLEOTIDE SEQUENCE [LARGE SCALE GENOMIC DNA]</scope>
    <source>
        <strain evidence="2">OK042</strain>
    </source>
</reference>
<dbReference type="EMBL" id="FORT01000001">
    <property type="protein sequence ID" value="SFI86688.1"/>
    <property type="molecule type" value="Genomic_DNA"/>
</dbReference>
<dbReference type="Proteomes" id="UP000198915">
    <property type="component" value="Unassembled WGS sequence"/>
</dbReference>
<dbReference type="STRING" id="1884381.SAMN05518846_101391"/>
<keyword evidence="2" id="KW-1185">Reference proteome</keyword>
<gene>
    <name evidence="1" type="ORF">SAMN05518846_101391</name>
</gene>
<evidence type="ECO:0000313" key="1">
    <source>
        <dbReference type="EMBL" id="SFI86688.1"/>
    </source>
</evidence>
<evidence type="ECO:0000313" key="2">
    <source>
        <dbReference type="Proteomes" id="UP000198915"/>
    </source>
</evidence>
<proteinExistence type="predicted"/>
<organism evidence="1 2">
    <name type="scientific">Brevibacillus centrosporus</name>
    <dbReference type="NCBI Taxonomy" id="54910"/>
    <lineage>
        <taxon>Bacteria</taxon>
        <taxon>Bacillati</taxon>
        <taxon>Bacillota</taxon>
        <taxon>Bacilli</taxon>
        <taxon>Bacillales</taxon>
        <taxon>Paenibacillaceae</taxon>
        <taxon>Brevibacillus</taxon>
    </lineage>
</organism>
<dbReference type="AlphaFoldDB" id="A0A1I3LPK6"/>
<accession>A0A1I3LPK6</accession>